<dbReference type="EMBL" id="AZSP01000183">
    <property type="protein sequence ID" value="PVE10619.1"/>
    <property type="molecule type" value="Genomic_DNA"/>
</dbReference>
<dbReference type="AlphaFoldDB" id="A0A2T7T655"/>
<reference evidence="1 2" key="1">
    <citation type="submission" date="2013-12" db="EMBL/GenBank/DDBJ databases">
        <title>Annotated genome of Streptomyces scopuliridis.</title>
        <authorList>
            <person name="Olson J.B."/>
        </authorList>
    </citation>
    <scope>NUCLEOTIDE SEQUENCE [LARGE SCALE GENOMIC DNA]</scope>
    <source>
        <strain evidence="1 2">RB72</strain>
    </source>
</reference>
<comment type="caution">
    <text evidence="1">The sequence shown here is derived from an EMBL/GenBank/DDBJ whole genome shotgun (WGS) entry which is preliminary data.</text>
</comment>
<evidence type="ECO:0000313" key="2">
    <source>
        <dbReference type="Proteomes" id="UP000245992"/>
    </source>
</evidence>
<proteinExistence type="predicted"/>
<evidence type="ECO:0000313" key="1">
    <source>
        <dbReference type="EMBL" id="PVE10619.1"/>
    </source>
</evidence>
<organism evidence="1 2">
    <name type="scientific">Streptomyces scopuliridis RB72</name>
    <dbReference type="NCBI Taxonomy" id="1440053"/>
    <lineage>
        <taxon>Bacteria</taxon>
        <taxon>Bacillati</taxon>
        <taxon>Actinomycetota</taxon>
        <taxon>Actinomycetes</taxon>
        <taxon>Kitasatosporales</taxon>
        <taxon>Streptomycetaceae</taxon>
        <taxon>Streptomyces</taxon>
    </lineage>
</organism>
<dbReference type="Pfam" id="PF08843">
    <property type="entry name" value="AbiEii"/>
    <property type="match status" value="1"/>
</dbReference>
<gene>
    <name evidence="1" type="ORF">Y717_27460</name>
</gene>
<name>A0A2T7T655_9ACTN</name>
<dbReference type="RefSeq" id="WP_030351864.1">
    <property type="nucleotide sequence ID" value="NZ_AZSP01000183.1"/>
</dbReference>
<sequence>MANPTRDTTAGRVYNDLRNLARRNSRSTDEVMVEYILERFLYRLASSSLGREHFVLKGGLLLAQFGARRMTRDVDILGRSFPGTETEIIHRIAAIAATESDDGVVLDPTTLKTVPIREEDEYHGLRLSMAASIARARLKLQLDISFGDPVTPGPRIIDYPQQLTTDSFQLLGYPLATVIAEKLSTAISLGDLNTRDRDYGDLYRLLTLNDLDGQELTTALTATATHRGITLKPLSTTITDLGERRQTSYTAWRRRQGTAATSYPGRFTDVVRQVTAFADTLLNGEAVTLSWSAATLTWS</sequence>
<keyword evidence="2" id="KW-1185">Reference proteome</keyword>
<protein>
    <recommendedName>
        <fullName evidence="3">Abortive infection protein AbiGII</fullName>
    </recommendedName>
</protein>
<accession>A0A2T7T655</accession>
<dbReference type="STRING" id="1440053.GCA_000718095_02775"/>
<dbReference type="OrthoDB" id="9808443at2"/>
<dbReference type="InterPro" id="IPR014942">
    <property type="entry name" value="AbiEii"/>
</dbReference>
<dbReference type="Proteomes" id="UP000245992">
    <property type="component" value="Unassembled WGS sequence"/>
</dbReference>
<evidence type="ECO:0008006" key="3">
    <source>
        <dbReference type="Google" id="ProtNLM"/>
    </source>
</evidence>